<name>A0A2N9I5Q7_FAGSY</name>
<dbReference type="EMBL" id="OIVN01004883">
    <property type="protein sequence ID" value="SPD19748.1"/>
    <property type="molecule type" value="Genomic_DNA"/>
</dbReference>
<dbReference type="GO" id="GO:0005737">
    <property type="term" value="C:cytoplasm"/>
    <property type="evidence" value="ECO:0007669"/>
    <property type="project" value="TreeGrafter"/>
</dbReference>
<evidence type="ECO:0000256" key="2">
    <source>
        <dbReference type="ARBA" id="ARBA00022737"/>
    </source>
</evidence>
<organism evidence="6">
    <name type="scientific">Fagus sylvatica</name>
    <name type="common">Beechnut</name>
    <dbReference type="NCBI Taxonomy" id="28930"/>
    <lineage>
        <taxon>Eukaryota</taxon>
        <taxon>Viridiplantae</taxon>
        <taxon>Streptophyta</taxon>
        <taxon>Embryophyta</taxon>
        <taxon>Tracheophyta</taxon>
        <taxon>Spermatophyta</taxon>
        <taxon>Magnoliopsida</taxon>
        <taxon>eudicotyledons</taxon>
        <taxon>Gunneridae</taxon>
        <taxon>Pentapetalae</taxon>
        <taxon>rosids</taxon>
        <taxon>fabids</taxon>
        <taxon>Fagales</taxon>
        <taxon>Fagaceae</taxon>
        <taxon>Fagus</taxon>
    </lineage>
</organism>
<feature type="compositionally biased region" description="Acidic residues" evidence="4">
    <location>
        <begin position="404"/>
        <end position="415"/>
    </location>
</feature>
<evidence type="ECO:0000256" key="1">
    <source>
        <dbReference type="ARBA" id="ARBA00022614"/>
    </source>
</evidence>
<feature type="compositionally biased region" description="Basic and acidic residues" evidence="4">
    <location>
        <begin position="391"/>
        <end position="403"/>
    </location>
</feature>
<dbReference type="InterPro" id="IPR032675">
    <property type="entry name" value="LRR_dom_sf"/>
</dbReference>
<reference evidence="6" key="1">
    <citation type="submission" date="2018-02" db="EMBL/GenBank/DDBJ databases">
        <authorList>
            <person name="Cohen D.B."/>
            <person name="Kent A.D."/>
        </authorList>
    </citation>
    <scope>NUCLEOTIDE SEQUENCE</scope>
</reference>
<keyword evidence="2" id="KW-0677">Repeat</keyword>
<dbReference type="SUPFAM" id="SSF52058">
    <property type="entry name" value="L domain-like"/>
    <property type="match status" value="1"/>
</dbReference>
<feature type="region of interest" description="Disordered" evidence="4">
    <location>
        <begin position="371"/>
        <end position="415"/>
    </location>
</feature>
<dbReference type="InterPro" id="IPR050216">
    <property type="entry name" value="LRR_domain-containing"/>
</dbReference>
<dbReference type="Gene3D" id="3.80.10.10">
    <property type="entry name" value="Ribonuclease Inhibitor"/>
    <property type="match status" value="2"/>
</dbReference>
<evidence type="ECO:0000313" key="6">
    <source>
        <dbReference type="EMBL" id="SPD19748.1"/>
    </source>
</evidence>
<gene>
    <name evidence="6" type="ORF">FSB_LOCUS47630</name>
</gene>
<keyword evidence="3" id="KW-0611">Plant defense</keyword>
<evidence type="ECO:0000256" key="3">
    <source>
        <dbReference type="ARBA" id="ARBA00022821"/>
    </source>
</evidence>
<keyword evidence="1" id="KW-0433">Leucine-rich repeat</keyword>
<dbReference type="AlphaFoldDB" id="A0A2N9I5Q7"/>
<evidence type="ECO:0000256" key="4">
    <source>
        <dbReference type="SAM" id="MobiDB-lite"/>
    </source>
</evidence>
<dbReference type="InterPro" id="IPR058546">
    <property type="entry name" value="RPS4B/Roq1-like_LRR"/>
</dbReference>
<protein>
    <recommendedName>
        <fullName evidence="5">Disease resistance protein RPS4B/Roq1-like leucine-rich repeats domain-containing protein</fullName>
    </recommendedName>
</protein>
<dbReference type="Pfam" id="PF23286">
    <property type="entry name" value="LRR_13"/>
    <property type="match status" value="1"/>
</dbReference>
<dbReference type="PANTHER" id="PTHR48051">
    <property type="match status" value="1"/>
</dbReference>
<proteinExistence type="predicted"/>
<evidence type="ECO:0000259" key="5">
    <source>
        <dbReference type="Pfam" id="PF23286"/>
    </source>
</evidence>
<sequence length="415" mass="46701">MVLKLREPKEAYWRPESFSKLHHLKLLIIDSVHLSHDPKHLPNSLRIIDWSGYPSKSFPSKSFERLKSIRLRKSPKLVETLDFTKVPILEKLVLEDCINLPRVHPSIGVHKKLKVVSLKGCKNLKSLPSKFEMESLEILILSGCSKVKKIPEFGGSMECVRKLYLDGTAISKLPASIENLNGLASLKLKDCKNLVCLPSTIFNLKLLKDVDISGCSKFERLPDNLGNAESVEELDVSGTAIRHVPSSIGLLKNLKRLSLEGCKGLSSSNKSWYELIPFYSKPDKSRSRGIVPSIGYDVVIPGSEIPEWFTHQSVEVKKCGFRMVYKKDIEDLNRITAQCRNNNITPYEGIDVLHHNFDNSVVAAEGNKIKRSRDEYDGAGPSGEGSSNDVPHGKRIEKLPEFKDCDEEQSDWQEI</sequence>
<feature type="domain" description="Disease resistance protein RPS4B/Roq1-like leucine-rich repeats" evidence="5">
    <location>
        <begin position="134"/>
        <end position="218"/>
    </location>
</feature>
<accession>A0A2N9I5Q7</accession>
<dbReference type="PANTHER" id="PTHR48051:SF1">
    <property type="entry name" value="RAS SUPPRESSOR PROTEIN 1"/>
    <property type="match status" value="1"/>
</dbReference>